<gene>
    <name evidence="1" type="ORF">HF519_23630</name>
</gene>
<dbReference type="AlphaFoldDB" id="A0A848DPR6"/>
<sequence>MSATLAGVVGDGQGLPGFEQGLEVGEFLVRPAEVLGMFRLEVVPAVGQTAMWVV</sequence>
<dbReference type="Proteomes" id="UP000586918">
    <property type="component" value="Unassembled WGS sequence"/>
</dbReference>
<evidence type="ECO:0000313" key="1">
    <source>
        <dbReference type="EMBL" id="NMH94513.1"/>
    </source>
</evidence>
<name>A0A848DPR6_9PSEU</name>
<evidence type="ECO:0000313" key="2">
    <source>
        <dbReference type="Proteomes" id="UP000586918"/>
    </source>
</evidence>
<keyword evidence="2" id="KW-1185">Reference proteome</keyword>
<dbReference type="RefSeq" id="WP_169415197.1">
    <property type="nucleotide sequence ID" value="NZ_JAAXKZ010000115.1"/>
</dbReference>
<protein>
    <submittedName>
        <fullName evidence="1">Uncharacterized protein</fullName>
    </submittedName>
</protein>
<proteinExistence type="predicted"/>
<comment type="caution">
    <text evidence="1">The sequence shown here is derived from an EMBL/GenBank/DDBJ whole genome shotgun (WGS) entry which is preliminary data.</text>
</comment>
<accession>A0A848DPR6</accession>
<dbReference type="EMBL" id="JAAXKZ010000115">
    <property type="protein sequence ID" value="NMH94513.1"/>
    <property type="molecule type" value="Genomic_DNA"/>
</dbReference>
<reference evidence="1 2" key="1">
    <citation type="submission" date="2020-04" db="EMBL/GenBank/DDBJ databases">
        <authorList>
            <person name="Klaysubun C."/>
            <person name="Duangmal K."/>
            <person name="Lipun K."/>
        </authorList>
    </citation>
    <scope>NUCLEOTIDE SEQUENCE [LARGE SCALE GENOMIC DNA]</scope>
    <source>
        <strain evidence="1 2">DSM 45300</strain>
    </source>
</reference>
<organism evidence="1 2">
    <name type="scientific">Pseudonocardia bannensis</name>
    <dbReference type="NCBI Taxonomy" id="630973"/>
    <lineage>
        <taxon>Bacteria</taxon>
        <taxon>Bacillati</taxon>
        <taxon>Actinomycetota</taxon>
        <taxon>Actinomycetes</taxon>
        <taxon>Pseudonocardiales</taxon>
        <taxon>Pseudonocardiaceae</taxon>
        <taxon>Pseudonocardia</taxon>
    </lineage>
</organism>